<feature type="region of interest" description="Disordered" evidence="3">
    <location>
        <begin position="605"/>
        <end position="637"/>
    </location>
</feature>
<sequence length="1179" mass="132006">METPDKRPTVIALEFPAYDDAAAAASFSWPPRMPRRLRRRLLAECSNRSPCTVEEIEAKLRDAHLRRQQFYEKLSRKARPKPRSPSRASSHEEDLGQRLEAKLQAAERKRLSILAKAQMRLAKLDELRQAAKSEVELRLEKEREKLGTKVESRFQQAEANRLLMLKAYKQRRATLKERSSQSLFRRMARESKYKERVRAAINQKRAAAEKKRLRLLEAERKRACARVLQVQRVAELVSHQREVERKKLQDQLEDRLQRAKRQRAEYLRQRGVRQCRSGRVNRNRMHKQADILSRKLARCWKRFLKMGRTTFDLAKAYDAIGINETSVKTMPFEHLAILIESSATLQTVKAVLDRLESRLRVSRAIAAANQPSTLENIDHLLQRVATPKKRPASRTPTRGRVVKKVGSSREATKAPGRMSRYPVRVVLCAYMVLGHPDAVFSGQGERERALAVSAREFVQAFELLIRIILDGPIQSSDEESDSVMPKRWTFRTQLAAFDRAWCAYLNSFVAWKVKDAKLLEGDLVRAACQLELSMIQTCRMTPEGDTGILSHDMKAIQKQVNEDQKLLKEKVLHLSGDAGVERMEFALSETRSKYFLAKENGSPAGSPMVHISPSSGPSLLAATSGLSERNGSAEKPSRVVRSLFRDDVSPLPNEFGSLTSDIDGSPGSSAEKSVTENEMIVNALLHDYGSSLVDGLGFSDEDENAMKGKIREMMEKAFWDGIIESMEGDEPQYDRVVQLMKEVRDEICEIAPESWKEEIIDSIDLDILSQVLKLGTLDIDYLVKILEFALGTLQKLSSPSSDKEMKTSHQQLIRELSQICEVKNISNNPHAIAMVKGLRFVLEQIQALKQEISKARIRLMEPMLKGPAGFDYLRSAFSNRFGSPPDAATSLPLTSQWLSSVKTCIDQEWNEHTTSLSSVANQESSSQGFLPSTALKTGGSFLVKSNPSNGTSSNDKDNGLQECKGDKVDLMVRIGLLKLACRVSGLTQDTLPETFMLNLSRLRAIQAQIQKIIVISTSILVCRQTLLSERVVSSSADMENILSNSVRRVAELLDRAEDSGIEEIVDILSDFPSAGGKATDPECRLSRKAVMGRMLGKSLQAGDPIFERVANAVYLGLRAVVLGGKSPSSRKLTEMELRPIGAVVTTDRVVEAAEVLGMAASVSVQVHGQWYASIVDDNL</sequence>
<evidence type="ECO:0000313" key="4">
    <source>
        <dbReference type="Proteomes" id="UP000515151"/>
    </source>
</evidence>
<dbReference type="InterPro" id="IPR008862">
    <property type="entry name" value="Tcp11"/>
</dbReference>
<protein>
    <submittedName>
        <fullName evidence="5">Uncharacterized protein LOC116197886</fullName>
    </submittedName>
</protein>
<dbReference type="Pfam" id="PF05794">
    <property type="entry name" value="Tcp11"/>
    <property type="match status" value="1"/>
</dbReference>
<proteinExistence type="inferred from homology"/>
<evidence type="ECO:0000313" key="5">
    <source>
        <dbReference type="RefSeq" id="XP_031384013.1"/>
    </source>
</evidence>
<reference evidence="4" key="1">
    <citation type="journal article" date="2020" name="Plant Biotechnol. J.">
        <title>The pomegranate (Punica granatum L.) draft genome dissects genetic divergence between soft- and hard-seeded cultivars.</title>
        <authorList>
            <person name="Luo X."/>
            <person name="Li H."/>
            <person name="Wu Z."/>
            <person name="Yao W."/>
            <person name="Zhao P."/>
            <person name="Cao D."/>
            <person name="Yu H."/>
            <person name="Li K."/>
            <person name="Poudel K."/>
            <person name="Zhao D."/>
            <person name="Zhang F."/>
            <person name="Xia X."/>
            <person name="Chen L."/>
            <person name="Wang Q."/>
            <person name="Jing D."/>
            <person name="Cao S."/>
        </authorList>
    </citation>
    <scope>NUCLEOTIDE SEQUENCE [LARGE SCALE GENOMIC DNA]</scope>
    <source>
        <strain evidence="4">cv. Tunisia</strain>
    </source>
</reference>
<feature type="coiled-coil region" evidence="2">
    <location>
        <begin position="114"/>
        <end position="144"/>
    </location>
</feature>
<dbReference type="Proteomes" id="UP000515151">
    <property type="component" value="Chromosome 2"/>
</dbReference>
<keyword evidence="2" id="KW-0175">Coiled coil</keyword>
<comment type="similarity">
    <text evidence="1">Belongs to the TCP11 family.</text>
</comment>
<organism evidence="4 5">
    <name type="scientific">Punica granatum</name>
    <name type="common">Pomegranate</name>
    <dbReference type="NCBI Taxonomy" id="22663"/>
    <lineage>
        <taxon>Eukaryota</taxon>
        <taxon>Viridiplantae</taxon>
        <taxon>Streptophyta</taxon>
        <taxon>Embryophyta</taxon>
        <taxon>Tracheophyta</taxon>
        <taxon>Spermatophyta</taxon>
        <taxon>Magnoliopsida</taxon>
        <taxon>eudicotyledons</taxon>
        <taxon>Gunneridae</taxon>
        <taxon>Pentapetalae</taxon>
        <taxon>rosids</taxon>
        <taxon>malvids</taxon>
        <taxon>Myrtales</taxon>
        <taxon>Lythraceae</taxon>
        <taxon>Punica</taxon>
    </lineage>
</organism>
<dbReference type="PANTHER" id="PTHR12832">
    <property type="entry name" value="TESTIS-SPECIFIC PROTEIN PBS13 T-COMPLEX 11"/>
    <property type="match status" value="1"/>
</dbReference>
<evidence type="ECO:0000256" key="1">
    <source>
        <dbReference type="ARBA" id="ARBA00010954"/>
    </source>
</evidence>
<keyword evidence="4" id="KW-1185">Reference proteome</keyword>
<dbReference type="PANTHER" id="PTHR12832:SF34">
    <property type="entry name" value="T-COMPLEX PROTEIN 11"/>
    <property type="match status" value="1"/>
</dbReference>
<dbReference type="RefSeq" id="XP_031384013.1">
    <property type="nucleotide sequence ID" value="XM_031528153.1"/>
</dbReference>
<dbReference type="GO" id="GO:0007165">
    <property type="term" value="P:signal transduction"/>
    <property type="evidence" value="ECO:0007669"/>
    <property type="project" value="TreeGrafter"/>
</dbReference>
<name>A0A6P8CX81_PUNGR</name>
<evidence type="ECO:0000256" key="3">
    <source>
        <dbReference type="SAM" id="MobiDB-lite"/>
    </source>
</evidence>
<reference evidence="5" key="2">
    <citation type="submission" date="2025-08" db="UniProtKB">
        <authorList>
            <consortium name="RefSeq"/>
        </authorList>
    </citation>
    <scope>IDENTIFICATION</scope>
    <source>
        <tissue evidence="5">Leaf</tissue>
    </source>
</reference>
<evidence type="ECO:0000256" key="2">
    <source>
        <dbReference type="SAM" id="Coils"/>
    </source>
</evidence>
<feature type="region of interest" description="Disordered" evidence="3">
    <location>
        <begin position="71"/>
        <end position="97"/>
    </location>
</feature>
<dbReference type="GeneID" id="116197886"/>
<gene>
    <name evidence="5" type="primary">LOC116197886</name>
</gene>
<dbReference type="AlphaFoldDB" id="A0A6P8CX81"/>
<feature type="coiled-coil region" evidence="2">
    <location>
        <begin position="201"/>
        <end position="269"/>
    </location>
</feature>
<accession>A0A6P8CX81</accession>
<dbReference type="OrthoDB" id="276323at2759"/>
<feature type="region of interest" description="Disordered" evidence="3">
    <location>
        <begin position="386"/>
        <end position="415"/>
    </location>
</feature>